<protein>
    <submittedName>
        <fullName evidence="2">Uncharacterized protein</fullName>
    </submittedName>
</protein>
<dbReference type="AlphaFoldDB" id="A0A5C5QPX3"/>
<gene>
    <name evidence="2" type="ORF">FIV36_03705</name>
    <name evidence="1" type="ORF">SAMN05216591_4284</name>
</gene>
<reference evidence="2 4" key="2">
    <citation type="submission" date="2019-06" db="EMBL/GenBank/DDBJ databases">
        <title>Pseudomonas bimorpha sp. nov. isolated from bovine raw milk and skim milk concentrate.</title>
        <authorList>
            <person name="Hofmann K."/>
            <person name="Huptas C."/>
            <person name="Doll E."/>
            <person name="Scherer S."/>
            <person name="Wenning M."/>
        </authorList>
    </citation>
    <scope>NUCLEOTIDE SEQUENCE [LARGE SCALE GENOMIC DNA]</scope>
    <source>
        <strain evidence="2 4">DSM 17835</strain>
    </source>
</reference>
<evidence type="ECO:0000313" key="3">
    <source>
        <dbReference type="Proteomes" id="UP000182858"/>
    </source>
</evidence>
<evidence type="ECO:0000313" key="4">
    <source>
        <dbReference type="Proteomes" id="UP000317951"/>
    </source>
</evidence>
<evidence type="ECO:0000313" key="2">
    <source>
        <dbReference type="EMBL" id="TWS07034.1"/>
    </source>
</evidence>
<reference evidence="1 3" key="1">
    <citation type="submission" date="2016-10" db="EMBL/GenBank/DDBJ databases">
        <authorList>
            <person name="Varghese N."/>
            <person name="Submissions S."/>
        </authorList>
    </citation>
    <scope>NUCLEOTIDE SEQUENCE [LARGE SCALE GENOMIC DNA]</scope>
    <source>
        <strain evidence="1 3">DSM 17835</strain>
    </source>
</reference>
<dbReference type="RefSeq" id="WP_130926037.1">
    <property type="nucleotide sequence ID" value="NZ_LT629689.1"/>
</dbReference>
<dbReference type="Proteomes" id="UP000317951">
    <property type="component" value="Unassembled WGS sequence"/>
</dbReference>
<dbReference type="OrthoDB" id="6995582at2"/>
<name>A0A5C5QPX3_9PSED</name>
<sequence length="110" mass="11942">MSTVDSIAIKHGELQAQTNANGSVIGPVLLSTSDLIGLRNARVMFDELRSLLTDAVLPAIGGARHPVSVRLTTLLSEVHLHSAGFLAQHWREADRFAEAKEVANVDHRDH</sequence>
<organism evidence="2 4">
    <name type="scientific">Pseudomonas extremaustralis</name>
    <dbReference type="NCBI Taxonomy" id="359110"/>
    <lineage>
        <taxon>Bacteria</taxon>
        <taxon>Pseudomonadati</taxon>
        <taxon>Pseudomonadota</taxon>
        <taxon>Gammaproteobacteria</taxon>
        <taxon>Pseudomonadales</taxon>
        <taxon>Pseudomonadaceae</taxon>
        <taxon>Pseudomonas</taxon>
    </lineage>
</organism>
<proteinExistence type="predicted"/>
<evidence type="ECO:0000313" key="1">
    <source>
        <dbReference type="EMBL" id="SDF89384.1"/>
    </source>
</evidence>
<dbReference type="EMBL" id="VFET01000002">
    <property type="protein sequence ID" value="TWS07034.1"/>
    <property type="molecule type" value="Genomic_DNA"/>
</dbReference>
<dbReference type="GeneID" id="78557642"/>
<accession>A0A5C5QPX3</accession>
<dbReference type="Proteomes" id="UP000182858">
    <property type="component" value="Chromosome I"/>
</dbReference>
<keyword evidence="3" id="KW-1185">Reference proteome</keyword>
<dbReference type="EMBL" id="LT629689">
    <property type="protein sequence ID" value="SDF89384.1"/>
    <property type="molecule type" value="Genomic_DNA"/>
</dbReference>